<proteinExistence type="predicted"/>
<reference evidence="1 2" key="1">
    <citation type="submission" date="2016-10" db="EMBL/GenBank/DDBJ databases">
        <authorList>
            <person name="de Groot N.N."/>
        </authorList>
    </citation>
    <scope>NUCLEOTIDE SEQUENCE [LARGE SCALE GENOMIC DNA]</scope>
    <source>
        <strain evidence="1 2">CGMCC 1.5337</strain>
    </source>
</reference>
<evidence type="ECO:0008006" key="3">
    <source>
        <dbReference type="Google" id="ProtNLM"/>
    </source>
</evidence>
<gene>
    <name evidence="1" type="ORF">SAMN04487945_2971</name>
</gene>
<organism evidence="1 2">
    <name type="scientific">Halobacterium jilantaiense</name>
    <dbReference type="NCBI Taxonomy" id="355548"/>
    <lineage>
        <taxon>Archaea</taxon>
        <taxon>Methanobacteriati</taxon>
        <taxon>Methanobacteriota</taxon>
        <taxon>Stenosarchaea group</taxon>
        <taxon>Halobacteria</taxon>
        <taxon>Halobacteriales</taxon>
        <taxon>Halobacteriaceae</taxon>
        <taxon>Halobacterium</taxon>
    </lineage>
</organism>
<evidence type="ECO:0000313" key="2">
    <source>
        <dbReference type="Proteomes" id="UP000198518"/>
    </source>
</evidence>
<dbReference type="RefSeq" id="WP_089670251.1">
    <property type="nucleotide sequence ID" value="NZ_FOJA01000001.1"/>
</dbReference>
<keyword evidence="2" id="KW-1185">Reference proteome</keyword>
<name>A0A1I0QU42_9EURY</name>
<dbReference type="AlphaFoldDB" id="A0A1I0QU42"/>
<dbReference type="Proteomes" id="UP000198518">
    <property type="component" value="Unassembled WGS sequence"/>
</dbReference>
<evidence type="ECO:0000313" key="1">
    <source>
        <dbReference type="EMBL" id="SEW30895.1"/>
    </source>
</evidence>
<dbReference type="STRING" id="355548.SAMN04487945_2971"/>
<sequence length="91" mass="9682">MDCEVCNQTGGTYRLVGGDRVGVCEQCVAEHLLDELDDETCMYCGGPADYDLVEYTGPLAGAEAADGDHEELVAAGVVCGRHLDDLRSEGR</sequence>
<dbReference type="OrthoDB" id="251431at2157"/>
<dbReference type="EMBL" id="FOJA01000001">
    <property type="protein sequence ID" value="SEW30895.1"/>
    <property type="molecule type" value="Genomic_DNA"/>
</dbReference>
<accession>A0A1I0QU42</accession>
<protein>
    <recommendedName>
        <fullName evidence="3">Small CPxCG-related zinc finger protein</fullName>
    </recommendedName>
</protein>